<keyword evidence="5" id="KW-1185">Reference proteome</keyword>
<dbReference type="GO" id="GO:0035658">
    <property type="term" value="C:Mon1-Ccz1 complex"/>
    <property type="evidence" value="ECO:0007669"/>
    <property type="project" value="InterPro"/>
</dbReference>
<evidence type="ECO:0000259" key="2">
    <source>
        <dbReference type="Pfam" id="PF07035"/>
    </source>
</evidence>
<dbReference type="Pfam" id="PF07035">
    <property type="entry name" value="RMC1_C"/>
    <property type="match status" value="1"/>
</dbReference>
<feature type="region of interest" description="Disordered" evidence="1">
    <location>
        <begin position="499"/>
        <end position="524"/>
    </location>
</feature>
<dbReference type="PANTHER" id="PTHR12897:SF4">
    <property type="entry name" value="REGULATOR OF MON1-CCZ1 COMPLEX"/>
    <property type="match status" value="1"/>
</dbReference>
<feature type="domain" description="Regulator of MON1-CCZ1 complex N-terminal" evidence="3">
    <location>
        <begin position="40"/>
        <end position="157"/>
    </location>
</feature>
<feature type="compositionally biased region" description="Polar residues" evidence="1">
    <location>
        <begin position="506"/>
        <end position="518"/>
    </location>
</feature>
<name>A0A6A1WB44_9ROSI</name>
<dbReference type="InterPro" id="IPR009755">
    <property type="entry name" value="RMC1_C"/>
</dbReference>
<dbReference type="GO" id="GO:0005765">
    <property type="term" value="C:lysosomal membrane"/>
    <property type="evidence" value="ECO:0007669"/>
    <property type="project" value="TreeGrafter"/>
</dbReference>
<evidence type="ECO:0000313" key="4">
    <source>
        <dbReference type="EMBL" id="KAB1222411.1"/>
    </source>
</evidence>
<dbReference type="EMBL" id="RXIC02000020">
    <property type="protein sequence ID" value="KAB1222411.1"/>
    <property type="molecule type" value="Genomic_DNA"/>
</dbReference>
<accession>A0A6A1WB44</accession>
<evidence type="ECO:0000313" key="5">
    <source>
        <dbReference type="Proteomes" id="UP000516437"/>
    </source>
</evidence>
<dbReference type="OrthoDB" id="26384at2759"/>
<organism evidence="4 5">
    <name type="scientific">Morella rubra</name>
    <name type="common">Chinese bayberry</name>
    <dbReference type="NCBI Taxonomy" id="262757"/>
    <lineage>
        <taxon>Eukaryota</taxon>
        <taxon>Viridiplantae</taxon>
        <taxon>Streptophyta</taxon>
        <taxon>Embryophyta</taxon>
        <taxon>Tracheophyta</taxon>
        <taxon>Spermatophyta</taxon>
        <taxon>Magnoliopsida</taxon>
        <taxon>eudicotyledons</taxon>
        <taxon>Gunneridae</taxon>
        <taxon>Pentapetalae</taxon>
        <taxon>rosids</taxon>
        <taxon>fabids</taxon>
        <taxon>Fagales</taxon>
        <taxon>Myricaceae</taxon>
        <taxon>Morella</taxon>
    </lineage>
</organism>
<evidence type="ECO:0000256" key="1">
    <source>
        <dbReference type="SAM" id="MobiDB-lite"/>
    </source>
</evidence>
<dbReference type="AlphaFoldDB" id="A0A6A1WB44"/>
<dbReference type="GO" id="GO:0031902">
    <property type="term" value="C:late endosome membrane"/>
    <property type="evidence" value="ECO:0007669"/>
    <property type="project" value="TreeGrafter"/>
</dbReference>
<dbReference type="Pfam" id="PF21029">
    <property type="entry name" value="RMC1_N"/>
    <property type="match status" value="1"/>
</dbReference>
<gene>
    <name evidence="4" type="ORF">CJ030_MR2G028739</name>
</gene>
<dbReference type="InterPro" id="IPR040371">
    <property type="entry name" value="RMC1"/>
</dbReference>
<reference evidence="4 5" key="1">
    <citation type="journal article" date="2019" name="Plant Biotechnol. J.">
        <title>The red bayberry genome and genetic basis of sex determination.</title>
        <authorList>
            <person name="Jia H.M."/>
            <person name="Jia H.J."/>
            <person name="Cai Q.L."/>
            <person name="Wang Y."/>
            <person name="Zhao H.B."/>
            <person name="Yang W.F."/>
            <person name="Wang G.Y."/>
            <person name="Li Y.H."/>
            <person name="Zhan D.L."/>
            <person name="Shen Y.T."/>
            <person name="Niu Q.F."/>
            <person name="Chang L."/>
            <person name="Qiu J."/>
            <person name="Zhao L."/>
            <person name="Xie H.B."/>
            <person name="Fu W.Y."/>
            <person name="Jin J."/>
            <person name="Li X.W."/>
            <person name="Jiao Y."/>
            <person name="Zhou C.C."/>
            <person name="Tu T."/>
            <person name="Chai C.Y."/>
            <person name="Gao J.L."/>
            <person name="Fan L.J."/>
            <person name="van de Weg E."/>
            <person name="Wang J.Y."/>
            <person name="Gao Z.S."/>
        </authorList>
    </citation>
    <scope>NUCLEOTIDE SEQUENCE [LARGE SCALE GENOMIC DNA]</scope>
    <source>
        <tissue evidence="4">Leaves</tissue>
    </source>
</reference>
<evidence type="ECO:0000259" key="3">
    <source>
        <dbReference type="Pfam" id="PF21029"/>
    </source>
</evidence>
<sequence>MSGEASSSQPSVSLSGSGAMSHVFIQSPPLRSNISGSRGLFYDDGNKLLLSPTSDQVFSWKTVPFSPLVAPTSDLISGGPILSIRYSLDAKFIAIQRSSHEVQFWHRETGETFSQRCRSESGNILGFFWTDCPLCDIVFVKTSGLDLFAYNSESKSLSLVETRKLNVSWYVYTHESRLVLLASGMQCKAFTGFQLSSAGIIRLPRFEVAMAKSEANSKPVLAAEDIYIVTVYGRIYCLQVDRVAMLLNSYRFYRDAVVQQGSLPIYSSRIAVSVVDNVLLVHQVDAKVVILYDIFADSRAPISAPLPLLLRGIRRLNSSTSRSGREDTESSEANIANEREAIIYGDDWTFLIPDLICDGANKLLWKIHLDLEAISASSSEMPSVLEFLQRRKLEANKAKQLCLAIARTVILERRPVPMVARAMDVLVTSYSHSIKTGSYLKGIKYENTSPSTVPHDSIPGSAADVTASRVGVLGKSVTDESAAGAGSEHLNRSSTLFASDPEENVSSEPPKTNTSDIQSVDGKPDTEKLLGVETSITEIQSSPLQQHFLGPANVSEQQEAQLSSPAISPDEMYSFVFSPVEEEMVGDPSYLVSIIVEFIRSTNSEKVKVHPNLYVLTIQLLARNERYSELGLFVINKIVEPSKEVALQLLESGRQNFQTRKLGLDMLRLLSLHHDYVLFLVQDGYYLEALRYARKYKVNTVRPSLFLEAAFASNDSQHLAAVLRFFSDFIPGFQNTTDHHTYYRILNEMNSSITA</sequence>
<feature type="domain" description="Mic1" evidence="2">
    <location>
        <begin position="541"/>
        <end position="728"/>
    </location>
</feature>
<protein>
    <submittedName>
        <fullName evidence="4">Uncharacterized protein</fullName>
    </submittedName>
</protein>
<comment type="caution">
    <text evidence="4">The sequence shown here is derived from an EMBL/GenBank/DDBJ whole genome shotgun (WGS) entry which is preliminary data.</text>
</comment>
<proteinExistence type="predicted"/>
<dbReference type="Proteomes" id="UP000516437">
    <property type="component" value="Chromosome 2"/>
</dbReference>
<dbReference type="InterPro" id="IPR049040">
    <property type="entry name" value="RMC1_N"/>
</dbReference>
<dbReference type="PANTHER" id="PTHR12897">
    <property type="entry name" value="COLON CANCER-ASSOCIATED PROTEIN MIC1"/>
    <property type="match status" value="1"/>
</dbReference>
<dbReference type="GO" id="GO:0010506">
    <property type="term" value="P:regulation of autophagy"/>
    <property type="evidence" value="ECO:0007669"/>
    <property type="project" value="InterPro"/>
</dbReference>